<comment type="caution">
    <text evidence="1">The sequence shown here is derived from an EMBL/GenBank/DDBJ whole genome shotgun (WGS) entry which is preliminary data.</text>
</comment>
<accession>A0A366L846</accession>
<reference evidence="1 2" key="1">
    <citation type="submission" date="2018-07" db="EMBL/GenBank/DDBJ databases">
        <title>A draft genome of a endophytic bacteria, a new species of Pedobacter.</title>
        <authorList>
            <person name="Zhang Z.D."/>
            <person name="Chen Z.J."/>
        </authorList>
    </citation>
    <scope>NUCLEOTIDE SEQUENCE [LARGE SCALE GENOMIC DNA]</scope>
    <source>
        <strain evidence="1 2">RS10</strain>
    </source>
</reference>
<dbReference type="EMBL" id="QNQU01000004">
    <property type="protein sequence ID" value="RBQ10045.1"/>
    <property type="molecule type" value="Genomic_DNA"/>
</dbReference>
<dbReference type="OrthoDB" id="679082at2"/>
<organism evidence="1 2">
    <name type="scientific">Pedobacter miscanthi</name>
    <dbReference type="NCBI Taxonomy" id="2259170"/>
    <lineage>
        <taxon>Bacteria</taxon>
        <taxon>Pseudomonadati</taxon>
        <taxon>Bacteroidota</taxon>
        <taxon>Sphingobacteriia</taxon>
        <taxon>Sphingobacteriales</taxon>
        <taxon>Sphingobacteriaceae</taxon>
        <taxon>Pedobacter</taxon>
    </lineage>
</organism>
<dbReference type="Proteomes" id="UP000252081">
    <property type="component" value="Unassembled WGS sequence"/>
</dbReference>
<name>A0A366L846_9SPHI</name>
<keyword evidence="2" id="KW-1185">Reference proteome</keyword>
<dbReference type="AlphaFoldDB" id="A0A366L846"/>
<dbReference type="RefSeq" id="WP_113947977.1">
    <property type="nucleotide sequence ID" value="NZ_QNQU01000004.1"/>
</dbReference>
<evidence type="ECO:0000313" key="2">
    <source>
        <dbReference type="Proteomes" id="UP000252081"/>
    </source>
</evidence>
<gene>
    <name evidence="1" type="ORF">DRW42_06320</name>
</gene>
<sequence>MSVVNIEKETKNEKYFDVLRNLRTKNFNRNLPFLILSNKLPKGQVYKEYADGRIEVQEVSSAGENFKIKVLKTLPAEEADLLRLNYGLL</sequence>
<protein>
    <submittedName>
        <fullName evidence="1">Uncharacterized protein</fullName>
    </submittedName>
</protein>
<proteinExistence type="predicted"/>
<evidence type="ECO:0000313" key="1">
    <source>
        <dbReference type="EMBL" id="RBQ10045.1"/>
    </source>
</evidence>